<dbReference type="RefSeq" id="XP_025575713.1">
    <property type="nucleotide sequence ID" value="XM_025721456.1"/>
</dbReference>
<reference evidence="1 2" key="1">
    <citation type="submission" date="2018-02" db="EMBL/GenBank/DDBJ databases">
        <title>The genomes of Aspergillus section Nigri reveals drivers in fungal speciation.</title>
        <authorList>
            <consortium name="DOE Joint Genome Institute"/>
            <person name="Vesth T.C."/>
            <person name="Nybo J."/>
            <person name="Theobald S."/>
            <person name="Brandl J."/>
            <person name="Frisvad J.C."/>
            <person name="Nielsen K.F."/>
            <person name="Lyhne E.K."/>
            <person name="Kogle M.E."/>
            <person name="Kuo A."/>
            <person name="Riley R."/>
            <person name="Clum A."/>
            <person name="Nolan M."/>
            <person name="Lipzen A."/>
            <person name="Salamov A."/>
            <person name="Henrissat B."/>
            <person name="Wiebenga A."/>
            <person name="De vries R.P."/>
            <person name="Grigoriev I.V."/>
            <person name="Mortensen U.H."/>
            <person name="Andersen M.R."/>
            <person name="Baker S.E."/>
        </authorList>
    </citation>
    <scope>NUCLEOTIDE SEQUENCE [LARGE SCALE GENOMIC DNA]</scope>
    <source>
        <strain evidence="1 2">CBS 121593</strain>
    </source>
</reference>
<gene>
    <name evidence="1" type="ORF">BO80DRAFT_444823</name>
</gene>
<name>A0A395H0Q7_9EURO</name>
<evidence type="ECO:0000313" key="2">
    <source>
        <dbReference type="Proteomes" id="UP000249402"/>
    </source>
</evidence>
<protein>
    <recommendedName>
        <fullName evidence="3">Heterokaryon incompatibility domain-containing protein</fullName>
    </recommendedName>
</protein>
<dbReference type="PANTHER" id="PTHR33112:SF16">
    <property type="entry name" value="HETEROKARYON INCOMPATIBILITY DOMAIN-CONTAINING PROTEIN"/>
    <property type="match status" value="1"/>
</dbReference>
<dbReference type="GeneID" id="37226321"/>
<evidence type="ECO:0000313" key="1">
    <source>
        <dbReference type="EMBL" id="RAL01386.1"/>
    </source>
</evidence>
<dbReference type="Proteomes" id="UP000249402">
    <property type="component" value="Unassembled WGS sequence"/>
</dbReference>
<proteinExistence type="predicted"/>
<dbReference type="OrthoDB" id="5095198at2759"/>
<sequence length="339" mass="39274">MLKSTPLMTDGWYTQAWLLSPRILHWTRDGLVWQCRWGIWHDGFGEPGFKVLKLTKSYAFEDESIYGHLMDARRIVTALREEALGDLWLNVVRYYLAEQSARPFDRLAVLNGLARYLSEKHRVRYLAGIFSSCPAKPLLWKGTGICETGNYPTWSWASATGVTFDREFGIPAVQCVEHRRLPPMDRVPDFSNLPERILSLAGMSLSFTQHQVLRGSEPRVWEVRSCSSKVNYTVHLDAETDTFPELEDVVFLILKQIGFQLDWWDWKIKYKGLLLQKRKGEMDSLYERRGFVESSHVDEEGSKCLIAGRYSAEIKGIWKKPERGKERDHHVIQTLGTFQ</sequence>
<dbReference type="STRING" id="1448316.A0A395H0Q7"/>
<dbReference type="VEuPathDB" id="FungiDB:BO80DRAFT_444823"/>
<dbReference type="AlphaFoldDB" id="A0A395H0Q7"/>
<dbReference type="PANTHER" id="PTHR33112">
    <property type="entry name" value="DOMAIN PROTEIN, PUTATIVE-RELATED"/>
    <property type="match status" value="1"/>
</dbReference>
<organism evidence="1 2">
    <name type="scientific">Aspergillus ibericus CBS 121593</name>
    <dbReference type="NCBI Taxonomy" id="1448316"/>
    <lineage>
        <taxon>Eukaryota</taxon>
        <taxon>Fungi</taxon>
        <taxon>Dikarya</taxon>
        <taxon>Ascomycota</taxon>
        <taxon>Pezizomycotina</taxon>
        <taxon>Eurotiomycetes</taxon>
        <taxon>Eurotiomycetidae</taxon>
        <taxon>Eurotiales</taxon>
        <taxon>Aspergillaceae</taxon>
        <taxon>Aspergillus</taxon>
        <taxon>Aspergillus subgen. Circumdati</taxon>
    </lineage>
</organism>
<accession>A0A395H0Q7</accession>
<evidence type="ECO:0008006" key="3">
    <source>
        <dbReference type="Google" id="ProtNLM"/>
    </source>
</evidence>
<keyword evidence="2" id="KW-1185">Reference proteome</keyword>
<dbReference type="EMBL" id="KZ824436">
    <property type="protein sequence ID" value="RAL01386.1"/>
    <property type="molecule type" value="Genomic_DNA"/>
</dbReference>